<evidence type="ECO:0000313" key="1">
    <source>
        <dbReference type="EMBL" id="KAH9769311.1"/>
    </source>
</evidence>
<name>A0ACB8L7G0_CITSI</name>
<comment type="caution">
    <text evidence="1">The sequence shown here is derived from an EMBL/GenBank/DDBJ whole genome shotgun (WGS) entry which is preliminary data.</text>
</comment>
<dbReference type="EMBL" id="CM039173">
    <property type="protein sequence ID" value="KAH9769311.1"/>
    <property type="molecule type" value="Genomic_DNA"/>
</dbReference>
<sequence>MDPLHCRASSFSSSSSGKTSDSKHVVSSEEFVIENFDKAIDCWELPKISKEKIYRTKKLDFWKNDYVMKTEERDITLSKPFETINLFSEKSLNKLKEKNFNYIHIGLIQIGIKPLTKEGLDTSILVVLRDGRFISFDDSLLSSIESSLCKGPISFDCYPNITLSLKDKNILKSMILQIKTHNYHMIEGSIPVALIFKISYKAMITAFSTQHKFQSKRDETLLLQTDLSRANTVIPKPIQWKDVNLPEEWILEGAAPPAIPKQLEPNTELQNVTQYSDGKVKLSFRRSSSSRFSDKASCSSIPSLERKFTKVPSVINLPFQSQPRFSTSDLPSSSISSVDYTTKTTEWKLFDSNRTVDSEHPPLRSVTIEHGEPPVEIRASPYKIPKPNDPEINLSSIIQQNNFCNTNLNTIGKQLTRLENQFQQSTISVSPSPKPVSLKSESDLKLKEPIFKPFQVSKTSQKLVQESKSDFAKAIREQLDRIEAASSSSSKVQIAPDTPQSSKIDTPQLSRIGVLDQDQVSIASSDLEAFTKEPVPKANKIHWELALPTSKSPPDLTIDNRPSALNQARYNASSVYEWNIDGMSEYNVLGVLQQMTMAANAYKTQSGTSDKAIAEILIAGFTGQLKGWWDHLLTKLQQLDILNAIQMDENGAPILDELNNPIQDAVATLILTISLHFIGDPSHLRDKNAELLHNLRCRKLSDFNDYKTTFFTRLFLRDDANHVTWKEKFLPGLPTLLGEKVRNSIKALFNNRIPYDELTYGELVSFVNKEGLKICQDLKLQKCLKQELRQSKQELGGFCKQFNYDPFKASTSRDCNGKCSSKPYKKHYKSKSHRKPFHDFRKLPYKKPSRPYKKHSFSKKKEFKTKPKTPFNFKDATCFKCGMKGHTARFCKMNRRLQELGLEEEILSKIAPLLVGSSDSESSWSGDNDPLQVDELFDSDSSASSNSDSDSDNSYLKKINVLTKDQEIFLELVKHISDPNLQKEYLDKLLKTMDSSNTEACSSKIPIVKKNSYDLTEILDKKKAKKSTHNIQDLQKEIKDIKLKIKDLKEKQKTDSATIQLLLQKQLQDTSDKEVESENDDVEQKIDNLESIPNDFLFVLKQITTRKYLIKIALIFSNDFAMDAIALFDTGADLNCIRKDIVPKRFHEKTNERLSAANNSKLRVDSKVEASIYNDKIEFKTSFVLTNDIHHAIILGTPFINLITSYAVNYDEEHTKVVRLIKQSVKNIPCLHLANPAFPKIVETDASDLGYGAIKDIKAQGTFLTQKSKAQALLASAKTEEEYFKAMEQLLASRSKSSVADSTEDEDDDDEPTVSLGDENEDDCFGIFSPIKHCK</sequence>
<proteinExistence type="predicted"/>
<keyword evidence="2" id="KW-1185">Reference proteome</keyword>
<gene>
    <name evidence="1" type="ORF">KPL71_011950</name>
</gene>
<evidence type="ECO:0000313" key="2">
    <source>
        <dbReference type="Proteomes" id="UP000829398"/>
    </source>
</evidence>
<protein>
    <submittedName>
        <fullName evidence="1">Uncharacterized protein</fullName>
    </submittedName>
</protein>
<accession>A0ACB8L7G0</accession>
<dbReference type="Proteomes" id="UP000829398">
    <property type="component" value="Chromosome 4"/>
</dbReference>
<reference evidence="2" key="1">
    <citation type="journal article" date="2023" name="Hortic. Res.">
        <title>A chromosome-level phased genome enabling allele-level studies in sweet orange: a case study on citrus Huanglongbing tolerance.</title>
        <authorList>
            <person name="Wu B."/>
            <person name="Yu Q."/>
            <person name="Deng Z."/>
            <person name="Duan Y."/>
            <person name="Luo F."/>
            <person name="Gmitter F. Jr."/>
        </authorList>
    </citation>
    <scope>NUCLEOTIDE SEQUENCE [LARGE SCALE GENOMIC DNA]</scope>
    <source>
        <strain evidence="2">cv. Valencia</strain>
    </source>
</reference>
<organism evidence="1 2">
    <name type="scientific">Citrus sinensis</name>
    <name type="common">Sweet orange</name>
    <name type="synonym">Citrus aurantium var. sinensis</name>
    <dbReference type="NCBI Taxonomy" id="2711"/>
    <lineage>
        <taxon>Eukaryota</taxon>
        <taxon>Viridiplantae</taxon>
        <taxon>Streptophyta</taxon>
        <taxon>Embryophyta</taxon>
        <taxon>Tracheophyta</taxon>
        <taxon>Spermatophyta</taxon>
        <taxon>Magnoliopsida</taxon>
        <taxon>eudicotyledons</taxon>
        <taxon>Gunneridae</taxon>
        <taxon>Pentapetalae</taxon>
        <taxon>rosids</taxon>
        <taxon>malvids</taxon>
        <taxon>Sapindales</taxon>
        <taxon>Rutaceae</taxon>
        <taxon>Aurantioideae</taxon>
        <taxon>Citrus</taxon>
    </lineage>
</organism>